<keyword evidence="1" id="KW-0805">Transcription regulation</keyword>
<keyword evidence="3" id="KW-0804">Transcription</keyword>
<dbReference type="PROSITE" id="PS50977">
    <property type="entry name" value="HTH_TETR_2"/>
    <property type="match status" value="1"/>
</dbReference>
<dbReference type="GO" id="GO:0003700">
    <property type="term" value="F:DNA-binding transcription factor activity"/>
    <property type="evidence" value="ECO:0007669"/>
    <property type="project" value="TreeGrafter"/>
</dbReference>
<dbReference type="PANTHER" id="PTHR30055:SF234">
    <property type="entry name" value="HTH-TYPE TRANSCRIPTIONAL REGULATOR BETI"/>
    <property type="match status" value="1"/>
</dbReference>
<dbReference type="RefSeq" id="WP_272734660.1">
    <property type="nucleotide sequence ID" value="NZ_CP116942.1"/>
</dbReference>
<dbReference type="AlphaFoldDB" id="A0AAE9Y2S8"/>
<evidence type="ECO:0000313" key="7">
    <source>
        <dbReference type="Proteomes" id="UP001216390"/>
    </source>
</evidence>
<protein>
    <submittedName>
        <fullName evidence="6">TetR/AcrR family transcriptional regulator</fullName>
    </submittedName>
</protein>
<sequence length="217" mass="23349">MTAASAPARPRQARSRATRERLLVAARRAFAEHGHDGVNLRVHVLEPAGVGVGSFYHQFADKTDLLITLLDEAAEDRRRAVVDDPAVVAERTPQEVLGEGFARLLADIDASEDLWRIQIRERANPDPRIRRRVGGGPDAWRRDLAATLRATTGAPEAVVARAADLLFSLGVGLAATYLERPRRRRTAAARRELAAGAATFATAGLGALLEGGGADRP</sequence>
<dbReference type="KEGG" id="ima:PO878_11565"/>
<dbReference type="SUPFAM" id="SSF46689">
    <property type="entry name" value="Homeodomain-like"/>
    <property type="match status" value="1"/>
</dbReference>
<proteinExistence type="predicted"/>
<dbReference type="Pfam" id="PF00440">
    <property type="entry name" value="TetR_N"/>
    <property type="match status" value="1"/>
</dbReference>
<dbReference type="Proteomes" id="UP001216390">
    <property type="component" value="Chromosome"/>
</dbReference>
<dbReference type="Gene3D" id="1.10.357.10">
    <property type="entry name" value="Tetracycline Repressor, domain 2"/>
    <property type="match status" value="1"/>
</dbReference>
<evidence type="ECO:0000313" key="6">
    <source>
        <dbReference type="EMBL" id="WCO65135.1"/>
    </source>
</evidence>
<evidence type="ECO:0000256" key="4">
    <source>
        <dbReference type="PROSITE-ProRule" id="PRU00335"/>
    </source>
</evidence>
<gene>
    <name evidence="6" type="ORF">PO878_11565</name>
</gene>
<evidence type="ECO:0000256" key="3">
    <source>
        <dbReference type="ARBA" id="ARBA00023163"/>
    </source>
</evidence>
<keyword evidence="2 4" id="KW-0238">DNA-binding</keyword>
<organism evidence="6 7">
    <name type="scientific">Iamia majanohamensis</name>
    <dbReference type="NCBI Taxonomy" id="467976"/>
    <lineage>
        <taxon>Bacteria</taxon>
        <taxon>Bacillati</taxon>
        <taxon>Actinomycetota</taxon>
        <taxon>Acidimicrobiia</taxon>
        <taxon>Acidimicrobiales</taxon>
        <taxon>Iamiaceae</taxon>
        <taxon>Iamia</taxon>
    </lineage>
</organism>
<dbReference type="InterPro" id="IPR009057">
    <property type="entry name" value="Homeodomain-like_sf"/>
</dbReference>
<evidence type="ECO:0000256" key="1">
    <source>
        <dbReference type="ARBA" id="ARBA00023015"/>
    </source>
</evidence>
<feature type="domain" description="HTH tetR-type" evidence="5">
    <location>
        <begin position="16"/>
        <end position="77"/>
    </location>
</feature>
<dbReference type="EMBL" id="CP116942">
    <property type="protein sequence ID" value="WCO65135.1"/>
    <property type="molecule type" value="Genomic_DNA"/>
</dbReference>
<dbReference type="Gene3D" id="1.10.10.60">
    <property type="entry name" value="Homeodomain-like"/>
    <property type="match status" value="1"/>
</dbReference>
<name>A0AAE9Y2S8_9ACTN</name>
<feature type="DNA-binding region" description="H-T-H motif" evidence="4">
    <location>
        <begin position="40"/>
        <end position="59"/>
    </location>
</feature>
<reference evidence="6" key="1">
    <citation type="submission" date="2023-01" db="EMBL/GenBank/DDBJ databases">
        <title>The diversity of Class Acidimicrobiia in South China Sea sediment environments and the proposal of Iamia marina sp. nov., a novel species of the genus Iamia.</title>
        <authorList>
            <person name="He Y."/>
            <person name="Tian X."/>
        </authorList>
    </citation>
    <scope>NUCLEOTIDE SEQUENCE</scope>
    <source>
        <strain evidence="6">DSM 19957</strain>
    </source>
</reference>
<dbReference type="GO" id="GO:0000976">
    <property type="term" value="F:transcription cis-regulatory region binding"/>
    <property type="evidence" value="ECO:0007669"/>
    <property type="project" value="TreeGrafter"/>
</dbReference>
<keyword evidence="7" id="KW-1185">Reference proteome</keyword>
<accession>A0AAE9Y2S8</accession>
<evidence type="ECO:0000259" key="5">
    <source>
        <dbReference type="PROSITE" id="PS50977"/>
    </source>
</evidence>
<evidence type="ECO:0000256" key="2">
    <source>
        <dbReference type="ARBA" id="ARBA00023125"/>
    </source>
</evidence>
<dbReference type="InterPro" id="IPR050109">
    <property type="entry name" value="HTH-type_TetR-like_transc_reg"/>
</dbReference>
<dbReference type="PANTHER" id="PTHR30055">
    <property type="entry name" value="HTH-TYPE TRANSCRIPTIONAL REGULATOR RUTR"/>
    <property type="match status" value="1"/>
</dbReference>
<dbReference type="InterPro" id="IPR001647">
    <property type="entry name" value="HTH_TetR"/>
</dbReference>